<evidence type="ECO:0000313" key="2">
    <source>
        <dbReference type="Proteomes" id="UP000567246"/>
    </source>
</evidence>
<comment type="caution">
    <text evidence="1">The sequence shown here is derived from an EMBL/GenBank/DDBJ whole genome shotgun (WGS) entry which is preliminary data.</text>
</comment>
<protein>
    <submittedName>
        <fullName evidence="1">Uncharacterized protein</fullName>
    </submittedName>
</protein>
<proteinExistence type="predicted"/>
<keyword evidence="2" id="KW-1185">Reference proteome</keyword>
<reference evidence="1 2" key="1">
    <citation type="submission" date="2020-08" db="EMBL/GenBank/DDBJ databases">
        <title>Sequencing the genomes of 1000 actinobacteria strains.</title>
        <authorList>
            <person name="Klenk H.-P."/>
        </authorList>
    </citation>
    <scope>NUCLEOTIDE SEQUENCE [LARGE SCALE GENOMIC DNA]</scope>
    <source>
        <strain evidence="1 2">DSM 17945</strain>
    </source>
</reference>
<evidence type="ECO:0000313" key="1">
    <source>
        <dbReference type="EMBL" id="MBB5849364.1"/>
    </source>
</evidence>
<dbReference type="Proteomes" id="UP000567246">
    <property type="component" value="Unassembled WGS sequence"/>
</dbReference>
<dbReference type="RefSeq" id="WP_184172887.1">
    <property type="nucleotide sequence ID" value="NZ_BAABAG010000012.1"/>
</dbReference>
<dbReference type="EMBL" id="JACHMW010000001">
    <property type="protein sequence ID" value="MBB5849364.1"/>
    <property type="molecule type" value="Genomic_DNA"/>
</dbReference>
<name>A0A7W9JKJ6_9MICC</name>
<sequence length="174" mass="19282">MWTVTPERSPEGDLVRAAARLTVEEFFPTAALPPADRMRFDISEVERDSEDPFVGVYRLTSVLDPTFVVRARATASQAGGLWSFEISREGHSASTWFETALIRKADKDLGTVHYEWWSLYNGIGDDSRVLARASLFAGGDVIWHRHPALQPDSSTDHGEVLLCLAEHVAVRVGG</sequence>
<gene>
    <name evidence="1" type="ORF">HDA33_001928</name>
</gene>
<accession>A0A7W9JKJ6</accession>
<organism evidence="1 2">
    <name type="scientific">Micrococcus endophyticus</name>
    <dbReference type="NCBI Taxonomy" id="455343"/>
    <lineage>
        <taxon>Bacteria</taxon>
        <taxon>Bacillati</taxon>
        <taxon>Actinomycetota</taxon>
        <taxon>Actinomycetes</taxon>
        <taxon>Micrococcales</taxon>
        <taxon>Micrococcaceae</taxon>
        <taxon>Micrococcus</taxon>
    </lineage>
</organism>
<dbReference type="AlphaFoldDB" id="A0A7W9JKJ6"/>